<evidence type="ECO:0000313" key="3">
    <source>
        <dbReference type="Proteomes" id="UP000230423"/>
    </source>
</evidence>
<reference evidence="2 3" key="1">
    <citation type="submission" date="2015-09" db="EMBL/GenBank/DDBJ databases">
        <title>Draft genome of the parasitic nematode Teladorsagia circumcincta isolate WARC Sus (inbred).</title>
        <authorList>
            <person name="Mitreva M."/>
        </authorList>
    </citation>
    <scope>NUCLEOTIDE SEQUENCE [LARGE SCALE GENOMIC DNA]</scope>
    <source>
        <strain evidence="2 3">S</strain>
    </source>
</reference>
<feature type="transmembrane region" description="Helical" evidence="1">
    <location>
        <begin position="20"/>
        <end position="50"/>
    </location>
</feature>
<dbReference type="OrthoDB" id="348976at2759"/>
<feature type="transmembrane region" description="Helical" evidence="1">
    <location>
        <begin position="100"/>
        <end position="123"/>
    </location>
</feature>
<dbReference type="EMBL" id="KZ344990">
    <property type="protein sequence ID" value="PIO77642.1"/>
    <property type="molecule type" value="Genomic_DNA"/>
</dbReference>
<dbReference type="Proteomes" id="UP000230423">
    <property type="component" value="Unassembled WGS sequence"/>
</dbReference>
<keyword evidence="1" id="KW-0812">Transmembrane</keyword>
<proteinExistence type="predicted"/>
<gene>
    <name evidence="2" type="ORF">TELCIR_00223</name>
</gene>
<keyword evidence="1" id="KW-1133">Transmembrane helix</keyword>
<feature type="transmembrane region" description="Helical" evidence="1">
    <location>
        <begin position="135"/>
        <end position="154"/>
    </location>
</feature>
<feature type="transmembrane region" description="Helical" evidence="1">
    <location>
        <begin position="57"/>
        <end position="80"/>
    </location>
</feature>
<protein>
    <submittedName>
        <fullName evidence="2">Uncharacterized protein</fullName>
    </submittedName>
</protein>
<evidence type="ECO:0000313" key="2">
    <source>
        <dbReference type="EMBL" id="PIO77642.1"/>
    </source>
</evidence>
<accession>A0A2G9V6P0</accession>
<organism evidence="2 3">
    <name type="scientific">Teladorsagia circumcincta</name>
    <name type="common">Brown stomach worm</name>
    <name type="synonym">Ostertagia circumcincta</name>
    <dbReference type="NCBI Taxonomy" id="45464"/>
    <lineage>
        <taxon>Eukaryota</taxon>
        <taxon>Metazoa</taxon>
        <taxon>Ecdysozoa</taxon>
        <taxon>Nematoda</taxon>
        <taxon>Chromadorea</taxon>
        <taxon>Rhabditida</taxon>
        <taxon>Rhabditina</taxon>
        <taxon>Rhabditomorpha</taxon>
        <taxon>Strongyloidea</taxon>
        <taxon>Trichostrongylidae</taxon>
        <taxon>Teladorsagia</taxon>
    </lineage>
</organism>
<evidence type="ECO:0000256" key="1">
    <source>
        <dbReference type="SAM" id="Phobius"/>
    </source>
</evidence>
<dbReference type="AlphaFoldDB" id="A0A2G9V6P0"/>
<keyword evidence="3" id="KW-1185">Reference proteome</keyword>
<sequence>MIVEALKELVYRTVPTLAHFLSMVMNLLMLVLLPFNVYLANSALAVVMIWKRASGPFAIILGVAVGGVSTALGLSGPVRSRSEHLVGHILEADLLNFSTVFYFILNSIDFSNSFSTPVVFYILSRFMNVVQPPKYLSTLEDFFLAVLLIVPGFLSSQVSLSLEASAVAASFLLTILSLL</sequence>
<keyword evidence="1" id="KW-0472">Membrane</keyword>
<name>A0A2G9V6P0_TELCI</name>